<protein>
    <submittedName>
        <fullName evidence="1">Uncharacterized protein</fullName>
    </submittedName>
</protein>
<comment type="caution">
    <text evidence="1">The sequence shown here is derived from an EMBL/GenBank/DDBJ whole genome shotgun (WGS) entry which is preliminary data.</text>
</comment>
<evidence type="ECO:0000313" key="1">
    <source>
        <dbReference type="EMBL" id="GAG60083.1"/>
    </source>
</evidence>
<organism evidence="1">
    <name type="scientific">marine sediment metagenome</name>
    <dbReference type="NCBI Taxonomy" id="412755"/>
    <lineage>
        <taxon>unclassified sequences</taxon>
        <taxon>metagenomes</taxon>
        <taxon>ecological metagenomes</taxon>
    </lineage>
</organism>
<dbReference type="EMBL" id="BART01003694">
    <property type="protein sequence ID" value="GAG60083.1"/>
    <property type="molecule type" value="Genomic_DNA"/>
</dbReference>
<proteinExistence type="predicted"/>
<name>X0ZI99_9ZZZZ</name>
<reference evidence="1" key="1">
    <citation type="journal article" date="2014" name="Front. Microbiol.">
        <title>High frequency of phylogenetically diverse reductive dehalogenase-homologous genes in deep subseafloor sedimentary metagenomes.</title>
        <authorList>
            <person name="Kawai M."/>
            <person name="Futagami T."/>
            <person name="Toyoda A."/>
            <person name="Takaki Y."/>
            <person name="Nishi S."/>
            <person name="Hori S."/>
            <person name="Arai W."/>
            <person name="Tsubouchi T."/>
            <person name="Morono Y."/>
            <person name="Uchiyama I."/>
            <person name="Ito T."/>
            <person name="Fujiyama A."/>
            <person name="Inagaki F."/>
            <person name="Takami H."/>
        </authorList>
    </citation>
    <scope>NUCLEOTIDE SEQUENCE</scope>
    <source>
        <strain evidence="1">Expedition CK06-06</strain>
    </source>
</reference>
<feature type="non-terminal residue" evidence="1">
    <location>
        <position position="1"/>
    </location>
</feature>
<dbReference type="AlphaFoldDB" id="X0ZI99"/>
<gene>
    <name evidence="1" type="ORF">S01H4_09930</name>
</gene>
<sequence>KRESFLNNLPIHDQAMFTFLPDENYKKYRSEDTLIYSVSEGKLEEQKV</sequence>
<accession>X0ZI99</accession>